<dbReference type="EC" id="3.4.14.4" evidence="11"/>
<gene>
    <name evidence="14" type="ORF">SCLCIDRAFT_1215297</name>
</gene>
<dbReference type="Proteomes" id="UP000053989">
    <property type="component" value="Unassembled WGS sequence"/>
</dbReference>
<evidence type="ECO:0000256" key="10">
    <source>
        <dbReference type="ARBA" id="ARBA00023049"/>
    </source>
</evidence>
<dbReference type="Gene3D" id="3.30.540.30">
    <property type="match status" value="3"/>
</dbReference>
<keyword evidence="6 11" id="KW-0645">Protease</keyword>
<feature type="binding site" evidence="13">
    <location>
        <position position="444"/>
    </location>
    <ligand>
        <name>Zn(2+)</name>
        <dbReference type="ChEBI" id="CHEBI:29105"/>
        <note>catalytic</note>
    </ligand>
</feature>
<comment type="similarity">
    <text evidence="3 11">Belongs to the peptidase M49 family.</text>
</comment>
<dbReference type="MEROPS" id="M49.006"/>
<accession>A0A0C3E145</accession>
<dbReference type="GO" id="GO:0005737">
    <property type="term" value="C:cytoplasm"/>
    <property type="evidence" value="ECO:0007669"/>
    <property type="project" value="UniProtKB-SubCell"/>
</dbReference>
<dbReference type="PANTHER" id="PTHR23422">
    <property type="entry name" value="DIPEPTIDYL PEPTIDASE III-RELATED"/>
    <property type="match status" value="1"/>
</dbReference>
<comment type="catalytic activity">
    <reaction evidence="1 11">
        <text>Release of an N-terminal dipeptide from a peptide comprising four or more residues, with broad specificity. Also acts on dipeptidyl 2-naphthylamides.</text>
        <dbReference type="EC" id="3.4.14.4"/>
    </reaction>
</comment>
<comment type="cofactor">
    <cofactor evidence="11 13">
        <name>Zn(2+)</name>
        <dbReference type="ChEBI" id="CHEBI:29105"/>
    </cofactor>
    <text evidence="11 13">Binds 1 zinc ion per subunit.</text>
</comment>
<dbReference type="EMBL" id="KN822044">
    <property type="protein sequence ID" value="KIM62229.1"/>
    <property type="molecule type" value="Genomic_DNA"/>
</dbReference>
<dbReference type="PANTHER" id="PTHR23422:SF11">
    <property type="entry name" value="DIPEPTIDYL PEPTIDASE 3"/>
    <property type="match status" value="1"/>
</dbReference>
<comment type="subcellular location">
    <subcellularLocation>
        <location evidence="2">Cytoplasm</location>
    </subcellularLocation>
</comment>
<evidence type="ECO:0000256" key="5">
    <source>
        <dbReference type="ARBA" id="ARBA00022490"/>
    </source>
</evidence>
<dbReference type="OrthoDB" id="4694525at2759"/>
<dbReference type="AlphaFoldDB" id="A0A0C3E145"/>
<evidence type="ECO:0000313" key="15">
    <source>
        <dbReference type="Proteomes" id="UP000053989"/>
    </source>
</evidence>
<evidence type="ECO:0000256" key="4">
    <source>
        <dbReference type="ARBA" id="ARBA00022438"/>
    </source>
</evidence>
<dbReference type="InParanoid" id="A0A0C3E145"/>
<protein>
    <recommendedName>
        <fullName evidence="11">Dipeptidyl peptidase 3</fullName>
        <ecNumber evidence="11">3.4.14.4</ecNumber>
    </recommendedName>
    <alternativeName>
        <fullName evidence="11">Dipeptidyl aminopeptidase III</fullName>
    </alternativeName>
    <alternativeName>
        <fullName evidence="11">Dipeptidyl peptidase III</fullName>
    </alternativeName>
</protein>
<dbReference type="GO" id="GO:0008235">
    <property type="term" value="F:metalloexopeptidase activity"/>
    <property type="evidence" value="ECO:0007669"/>
    <property type="project" value="InterPro"/>
</dbReference>
<evidence type="ECO:0000256" key="2">
    <source>
        <dbReference type="ARBA" id="ARBA00004496"/>
    </source>
</evidence>
<evidence type="ECO:0000256" key="12">
    <source>
        <dbReference type="PIRSR" id="PIRSR007828-1"/>
    </source>
</evidence>
<dbReference type="InterPro" id="IPR005317">
    <property type="entry name" value="Dipeptidyl-peptase3"/>
</dbReference>
<dbReference type="InterPro" id="IPR039461">
    <property type="entry name" value="Peptidase_M49"/>
</dbReference>
<dbReference type="GO" id="GO:0004177">
    <property type="term" value="F:aminopeptidase activity"/>
    <property type="evidence" value="ECO:0007669"/>
    <property type="project" value="UniProtKB-KW"/>
</dbReference>
<name>A0A0C3E145_9AGAM</name>
<feature type="binding site" evidence="13">
    <location>
        <position position="497"/>
    </location>
    <ligand>
        <name>Zn(2+)</name>
        <dbReference type="ChEBI" id="CHEBI:29105"/>
        <note>catalytic</note>
    </ligand>
</feature>
<evidence type="ECO:0000256" key="9">
    <source>
        <dbReference type="ARBA" id="ARBA00022833"/>
    </source>
</evidence>
<evidence type="ECO:0000256" key="11">
    <source>
        <dbReference type="PIRNR" id="PIRNR007828"/>
    </source>
</evidence>
<dbReference type="GO" id="GO:0046872">
    <property type="term" value="F:metal ion binding"/>
    <property type="evidence" value="ECO:0007669"/>
    <property type="project" value="UniProtKB-KW"/>
</dbReference>
<dbReference type="Pfam" id="PF03571">
    <property type="entry name" value="Peptidase_M49"/>
    <property type="match status" value="1"/>
</dbReference>
<dbReference type="FunFam" id="3.30.540.30:FF:000002">
    <property type="entry name" value="Dipeptidyl peptidase 3"/>
    <property type="match status" value="1"/>
</dbReference>
<keyword evidence="10 11" id="KW-0482">Metalloprotease</keyword>
<keyword evidence="8 11" id="KW-0378">Hydrolase</keyword>
<keyword evidence="7 11" id="KW-0479">Metal-binding</keyword>
<reference evidence="14 15" key="1">
    <citation type="submission" date="2014-04" db="EMBL/GenBank/DDBJ databases">
        <authorList>
            <consortium name="DOE Joint Genome Institute"/>
            <person name="Kuo A."/>
            <person name="Kohler A."/>
            <person name="Nagy L.G."/>
            <person name="Floudas D."/>
            <person name="Copeland A."/>
            <person name="Barry K.W."/>
            <person name="Cichocki N."/>
            <person name="Veneault-Fourrey C."/>
            <person name="LaButti K."/>
            <person name="Lindquist E.A."/>
            <person name="Lipzen A."/>
            <person name="Lundell T."/>
            <person name="Morin E."/>
            <person name="Murat C."/>
            <person name="Sun H."/>
            <person name="Tunlid A."/>
            <person name="Henrissat B."/>
            <person name="Grigoriev I.V."/>
            <person name="Hibbett D.S."/>
            <person name="Martin F."/>
            <person name="Nordberg H.P."/>
            <person name="Cantor M.N."/>
            <person name="Hua S.X."/>
        </authorList>
    </citation>
    <scope>NUCLEOTIDE SEQUENCE [LARGE SCALE GENOMIC DNA]</scope>
    <source>
        <strain evidence="14 15">Foug A</strain>
    </source>
</reference>
<keyword evidence="5 11" id="KW-0963">Cytoplasm</keyword>
<evidence type="ECO:0000256" key="8">
    <source>
        <dbReference type="ARBA" id="ARBA00022801"/>
    </source>
</evidence>
<organism evidence="14 15">
    <name type="scientific">Scleroderma citrinum Foug A</name>
    <dbReference type="NCBI Taxonomy" id="1036808"/>
    <lineage>
        <taxon>Eukaryota</taxon>
        <taxon>Fungi</taxon>
        <taxon>Dikarya</taxon>
        <taxon>Basidiomycota</taxon>
        <taxon>Agaricomycotina</taxon>
        <taxon>Agaricomycetes</taxon>
        <taxon>Agaricomycetidae</taxon>
        <taxon>Boletales</taxon>
        <taxon>Sclerodermatineae</taxon>
        <taxon>Sclerodermataceae</taxon>
        <taxon>Scleroderma</taxon>
    </lineage>
</organism>
<evidence type="ECO:0000256" key="3">
    <source>
        <dbReference type="ARBA" id="ARBA00010200"/>
    </source>
</evidence>
<feature type="active site" evidence="12">
    <location>
        <position position="440"/>
    </location>
</feature>
<proteinExistence type="inferred from homology"/>
<keyword evidence="15" id="KW-1185">Reference proteome</keyword>
<feature type="binding site" evidence="13">
    <location>
        <position position="439"/>
    </location>
    <ligand>
        <name>Zn(2+)</name>
        <dbReference type="ChEBI" id="CHEBI:29105"/>
        <note>catalytic</note>
    </ligand>
</feature>
<evidence type="ECO:0000256" key="6">
    <source>
        <dbReference type="ARBA" id="ARBA00022670"/>
    </source>
</evidence>
<evidence type="ECO:0000256" key="7">
    <source>
        <dbReference type="ARBA" id="ARBA00022723"/>
    </source>
</evidence>
<dbReference type="GO" id="GO:0008239">
    <property type="term" value="F:dipeptidyl-peptidase activity"/>
    <property type="evidence" value="ECO:0007669"/>
    <property type="project" value="UniProtKB-UniRule"/>
</dbReference>
<keyword evidence="9 11" id="KW-0862">Zinc</keyword>
<sequence>MASLMTERYLADKSPPICRVEVAEAFSQLTSKEKLYAHYIGRASWAGGRIIQGQWTPQAQHLFDLLILTFSTNGKLADLEALKKRSGVGQQDFDDALEYTSQVMHNLVNYKSFGFTKFIPRVAANEFARIVQASTNAANAVPLWKELEGHIYSLVPEGSLSIGKRSEGQVSNYYLGEVITDEEVEAVQIAAEKIGVDVFNTRVRKNGPGDFTLLVASANRQPPALHDISVSSGVGKLTIEYGDFSEPLTKVVAALHEAKKYTANETQTAMLGHYIRSFETGSIEEHKKGSTHWVKDIGPVVESYIGFIETYVDPYGGRAEWEGFTAIVNKALSAKYDVLVENAPDLIKVLPWGKDFEVDVFRKPDFTALEIVQFATGGIPVGINNYYNIRESTGFKNVSLSNILRAKAPNEVITFVHPDDLDLYNAWDSKAFELQVANHELLGHGSGKLFQEAADGSKNFVPEKVINPLTGKPIESWYKPGQTPDSVLGEVSSSMEECRAETVALYLANNPTILKIFGYTDKQEIDDIVYMSFLLMARAGLRALEFYDPATKKHGQAHMQARLGITSFMVDEGLVRLEEVRGDNGALENIFVRVDREKVLTQGQSIVAKLLLELQVRKSTADGRGARAFYTELTTPPPGWIGEVRDVVLKMKQPRKIMLQANTFVVDGEVVLKDYPLTPAGVTESLIERNI</sequence>
<evidence type="ECO:0000313" key="14">
    <source>
        <dbReference type="EMBL" id="KIM62229.1"/>
    </source>
</evidence>
<dbReference type="HOGENOM" id="CLU_011977_1_0_1"/>
<keyword evidence="4 11" id="KW-0031">Aminopeptidase</keyword>
<evidence type="ECO:0000256" key="13">
    <source>
        <dbReference type="PIRSR" id="PIRSR007828-2"/>
    </source>
</evidence>
<reference evidence="15" key="2">
    <citation type="submission" date="2015-01" db="EMBL/GenBank/DDBJ databases">
        <title>Evolutionary Origins and Diversification of the Mycorrhizal Mutualists.</title>
        <authorList>
            <consortium name="DOE Joint Genome Institute"/>
            <consortium name="Mycorrhizal Genomics Consortium"/>
            <person name="Kohler A."/>
            <person name="Kuo A."/>
            <person name="Nagy L.G."/>
            <person name="Floudas D."/>
            <person name="Copeland A."/>
            <person name="Barry K.W."/>
            <person name="Cichocki N."/>
            <person name="Veneault-Fourrey C."/>
            <person name="LaButti K."/>
            <person name="Lindquist E.A."/>
            <person name="Lipzen A."/>
            <person name="Lundell T."/>
            <person name="Morin E."/>
            <person name="Murat C."/>
            <person name="Riley R."/>
            <person name="Ohm R."/>
            <person name="Sun H."/>
            <person name="Tunlid A."/>
            <person name="Henrissat B."/>
            <person name="Grigoriev I.V."/>
            <person name="Hibbett D.S."/>
            <person name="Martin F."/>
        </authorList>
    </citation>
    <scope>NUCLEOTIDE SEQUENCE [LARGE SCALE GENOMIC DNA]</scope>
    <source>
        <strain evidence="15">Foug A</strain>
    </source>
</reference>
<dbReference type="STRING" id="1036808.A0A0C3E145"/>
<evidence type="ECO:0000256" key="1">
    <source>
        <dbReference type="ARBA" id="ARBA00001336"/>
    </source>
</evidence>
<dbReference type="GO" id="GO:0006508">
    <property type="term" value="P:proteolysis"/>
    <property type="evidence" value="ECO:0007669"/>
    <property type="project" value="UniProtKB-KW"/>
</dbReference>
<dbReference type="PIRSF" id="PIRSF007828">
    <property type="entry name" value="Dipeptidyl-peptidase_III"/>
    <property type="match status" value="1"/>
</dbReference>